<keyword evidence="2" id="KW-1185">Reference proteome</keyword>
<accession>A0A1H6N4H2</accession>
<organism evidence="1 2">
    <name type="scientific">Rheinheimera pacifica</name>
    <dbReference type="NCBI Taxonomy" id="173990"/>
    <lineage>
        <taxon>Bacteria</taxon>
        <taxon>Pseudomonadati</taxon>
        <taxon>Pseudomonadota</taxon>
        <taxon>Gammaproteobacteria</taxon>
        <taxon>Chromatiales</taxon>
        <taxon>Chromatiaceae</taxon>
        <taxon>Rheinheimera</taxon>
    </lineage>
</organism>
<name>A0A1H6N4H2_9GAMM</name>
<sequence length="257" mass="29927">MIKINKSLPPNPLTIFSGINPNADWNCFRNWNGGKDYKEVQNIVFSDQNQLCAYCEVNTGITPLNKRIEHFVSKSLNIRHHTDWFNIFGVCIGGSDHDNSELRGYRLPENLSCDAHKARLETKYRHLNRDWSGVIINPLHLPHEHNFFSFDKSSGELFANVQYCESNNIEHNKHDSTLNLVRKTLEVLNLNCSRLCAARREIFFGFERQVKQARKTNDIERLAKFAVFWSSYPSKEFQTTRNIILRENIAIQKLISE</sequence>
<protein>
    <submittedName>
        <fullName evidence="1">TIGR02646 family protein</fullName>
    </submittedName>
</protein>
<dbReference type="EMBL" id="FNXF01000018">
    <property type="protein sequence ID" value="SEI09515.1"/>
    <property type="molecule type" value="Genomic_DNA"/>
</dbReference>
<dbReference type="InterPro" id="IPR013467">
    <property type="entry name" value="HNH78-like"/>
</dbReference>
<gene>
    <name evidence="1" type="ORF">SAMN05660691_03581</name>
</gene>
<proteinExistence type="predicted"/>
<dbReference type="RefSeq" id="WP_177172283.1">
    <property type="nucleotide sequence ID" value="NZ_FNXF01000018.1"/>
</dbReference>
<evidence type="ECO:0000313" key="1">
    <source>
        <dbReference type="EMBL" id="SEI09515.1"/>
    </source>
</evidence>
<dbReference type="NCBIfam" id="TIGR02646">
    <property type="entry name" value="retron system putative HNH endonuclease"/>
    <property type="match status" value="1"/>
</dbReference>
<dbReference type="Proteomes" id="UP000199371">
    <property type="component" value="Unassembled WGS sequence"/>
</dbReference>
<dbReference type="InterPro" id="IPR053575">
    <property type="entry name" value="Retron_Ec78_HNH_endo"/>
</dbReference>
<reference evidence="2" key="1">
    <citation type="submission" date="2016-10" db="EMBL/GenBank/DDBJ databases">
        <authorList>
            <person name="Varghese N."/>
            <person name="Submissions S."/>
        </authorList>
    </citation>
    <scope>NUCLEOTIDE SEQUENCE [LARGE SCALE GENOMIC DNA]</scope>
    <source>
        <strain evidence="2">DSM 17616</strain>
    </source>
</reference>
<dbReference type="AlphaFoldDB" id="A0A1H6N4H2"/>
<evidence type="ECO:0000313" key="2">
    <source>
        <dbReference type="Proteomes" id="UP000199371"/>
    </source>
</evidence>
<dbReference type="STRING" id="173990.SAMN05660691_03581"/>
<dbReference type="NCBIfam" id="NF041761">
    <property type="entry name" value="PtuB"/>
    <property type="match status" value="1"/>
</dbReference>